<dbReference type="GO" id="GO:0016887">
    <property type="term" value="F:ATP hydrolysis activity"/>
    <property type="evidence" value="ECO:0007669"/>
    <property type="project" value="InterPro"/>
</dbReference>
<dbReference type="InterPro" id="IPR044271">
    <property type="entry name" value="Terminase_large_su_gp19"/>
</dbReference>
<name>A0A8J7VSH1_9GAMM</name>
<dbReference type="InterPro" id="IPR047987">
    <property type="entry name" value="Gp19-like_virus"/>
</dbReference>
<evidence type="ECO:0000313" key="5">
    <source>
        <dbReference type="Proteomes" id="UP000675747"/>
    </source>
</evidence>
<evidence type="ECO:0000313" key="3">
    <source>
        <dbReference type="EMBL" id="MBR0561431.1"/>
    </source>
</evidence>
<comment type="caution">
    <text evidence="3">The sequence shown here is derived from an EMBL/GenBank/DDBJ whole genome shotgun (WGS) entry which is preliminary data.</text>
</comment>
<dbReference type="GO" id="GO:0004519">
    <property type="term" value="F:endonuclease activity"/>
    <property type="evidence" value="ECO:0007669"/>
    <property type="project" value="InterPro"/>
</dbReference>
<proteinExistence type="inferred from homology"/>
<accession>A0A8J7VSH1</accession>
<dbReference type="GO" id="GO:0005524">
    <property type="term" value="F:ATP binding"/>
    <property type="evidence" value="ECO:0007669"/>
    <property type="project" value="InterPro"/>
</dbReference>
<sequence length="549" mass="62100">MADTHPWNDFRNFLWSVWQHLGLPQPTPVQYDIAQYLSRGPKRRMIQAFRGVGKSFVTGAYVVWLLWRDPQHKIMVVSASKDRADAFSIFVKRLIEDMPGLEHLKPRPEQRSSNVSFDVGPATTDQSPSVKSVGISGQLTGSRAGTIVADDIEVMNNSQTVVQREKLSERIKEFDAVLVPGGQIVYLGTPQSFESVYAHLPERGYSIRIWPARYPKDQQHREQYGDFLAPFIAEPFDADPGIAWTPVEPRRFHEADLIEREASYGRSGFMLQFMLDTTLSDADRYPLKLSDLIVTDVDREVAPVRIVWSSAPELSIPEIPIVGFTGDRLYRPMHVSKEVEEFEGAVMTIDPSGRGADSTGFAVTKMLRSMIYLRRAGGLDGGYDLKTLETIANIARAEKVHLIKVEKNFGDGMFTALLQPVLNRIYPCNVEEVHSVGQKERRIIDTLEPVLNSHRLVVDAAVLKADQKAVENRQVFYQLTRITRDRGALRHDDALEAVSMGVAHWTAYLSRCVEDEEARHQEEQLMKQYEEFMAQFGLGAGPPNYLDTY</sequence>
<evidence type="ECO:0000313" key="4">
    <source>
        <dbReference type="EMBL" id="MBS7457704.1"/>
    </source>
</evidence>
<feature type="region of interest" description="Disordered" evidence="1">
    <location>
        <begin position="102"/>
        <end position="135"/>
    </location>
</feature>
<dbReference type="NCBIfam" id="NF033889">
    <property type="entry name" value="termin_lrg_T7"/>
    <property type="match status" value="1"/>
</dbReference>
<reference evidence="4 5" key="1">
    <citation type="journal article" date="2021" name="Microbiol. Resour. Announc.">
        <title>Draft Genome Sequence of Coralloluteibacterium stylophorae LMG 29479T.</title>
        <authorList>
            <person name="Karlyshev A.V."/>
            <person name="Kudryashova E.B."/>
            <person name="Ariskina E.V."/>
            <person name="Conroy A.P."/>
            <person name="Abidueva E.Y."/>
        </authorList>
    </citation>
    <scope>NUCLEOTIDE SEQUENCE [LARGE SCALE GENOMIC DNA]</scope>
    <source>
        <strain evidence="4 5">LMG 29479</strain>
    </source>
</reference>
<dbReference type="SUPFAM" id="SSF52540">
    <property type="entry name" value="P-loop containing nucleoside triphosphate hydrolases"/>
    <property type="match status" value="1"/>
</dbReference>
<organism evidence="3">
    <name type="scientific">Coralloluteibacterium stylophorae</name>
    <dbReference type="NCBI Taxonomy" id="1776034"/>
    <lineage>
        <taxon>Bacteria</taxon>
        <taxon>Pseudomonadati</taxon>
        <taxon>Pseudomonadota</taxon>
        <taxon>Gammaproteobacteria</taxon>
        <taxon>Lysobacterales</taxon>
        <taxon>Lysobacteraceae</taxon>
        <taxon>Coralloluteibacterium</taxon>
    </lineage>
</organism>
<dbReference type="Gene3D" id="3.40.50.300">
    <property type="entry name" value="P-loop containing nucleotide triphosphate hydrolases"/>
    <property type="match status" value="1"/>
</dbReference>
<dbReference type="AlphaFoldDB" id="A0A8J7VSH1"/>
<feature type="domain" description="Terminase large subunit ribonuclease H-like" evidence="2">
    <location>
        <begin position="349"/>
        <end position="456"/>
    </location>
</feature>
<protein>
    <submittedName>
        <fullName evidence="3">Phage terminase large subunit</fullName>
    </submittedName>
</protein>
<evidence type="ECO:0000259" key="2">
    <source>
        <dbReference type="Pfam" id="PF22530"/>
    </source>
</evidence>
<evidence type="ECO:0000256" key="1">
    <source>
        <dbReference type="SAM" id="MobiDB-lite"/>
    </source>
</evidence>
<feature type="compositionally biased region" description="Polar residues" evidence="1">
    <location>
        <begin position="123"/>
        <end position="135"/>
    </location>
</feature>
<dbReference type="Pfam" id="PF22530">
    <property type="entry name" value="Terminase-T7_RNaseH-like"/>
    <property type="match status" value="1"/>
</dbReference>
<dbReference type="RefSeq" id="WP_211925400.1">
    <property type="nucleotide sequence ID" value="NZ_JAGQFT020000006.1"/>
</dbReference>
<dbReference type="HAMAP" id="MF_04147">
    <property type="entry name" value="TERL_T7"/>
    <property type="match status" value="1"/>
</dbReference>
<dbReference type="InterPro" id="IPR054762">
    <property type="entry name" value="Gp19_RNaseH-like"/>
</dbReference>
<gene>
    <name evidence="3" type="primary">terL</name>
    <name evidence="4" type="ORF">KB893_011245</name>
    <name evidence="3" type="ORF">KB893_02680</name>
</gene>
<dbReference type="EMBL" id="JAGQFT020000006">
    <property type="protein sequence ID" value="MBS7457704.1"/>
    <property type="molecule type" value="Genomic_DNA"/>
</dbReference>
<dbReference type="Proteomes" id="UP000675747">
    <property type="component" value="Unassembled WGS sequence"/>
</dbReference>
<dbReference type="EMBL" id="JAGQFT010000010">
    <property type="protein sequence ID" value="MBR0561431.1"/>
    <property type="molecule type" value="Genomic_DNA"/>
</dbReference>
<reference evidence="3" key="2">
    <citation type="submission" date="2021-04" db="EMBL/GenBank/DDBJ databases">
        <authorList>
            <person name="Karlyshev A.V."/>
        </authorList>
    </citation>
    <scope>NUCLEOTIDE SEQUENCE</scope>
    <source>
        <strain evidence="3">LMG 29479</strain>
    </source>
</reference>
<dbReference type="InterPro" id="IPR027417">
    <property type="entry name" value="P-loop_NTPase"/>
</dbReference>
<keyword evidence="5" id="KW-1185">Reference proteome</keyword>